<keyword evidence="2" id="KW-0812">Transmembrane</keyword>
<accession>A0ABV8F5C7</accession>
<feature type="compositionally biased region" description="Basic and acidic residues" evidence="1">
    <location>
        <begin position="289"/>
        <end position="300"/>
    </location>
</feature>
<dbReference type="EMBL" id="JBHSBC010000020">
    <property type="protein sequence ID" value="MFC3982478.1"/>
    <property type="molecule type" value="Genomic_DNA"/>
</dbReference>
<feature type="compositionally biased region" description="Pro residues" evidence="1">
    <location>
        <begin position="30"/>
        <end position="45"/>
    </location>
</feature>
<evidence type="ECO:0000256" key="1">
    <source>
        <dbReference type="SAM" id="MobiDB-lite"/>
    </source>
</evidence>
<name>A0ABV8F5C7_9ACTN</name>
<comment type="caution">
    <text evidence="3">The sequence shown here is derived from an EMBL/GenBank/DDBJ whole genome shotgun (WGS) entry which is preliminary data.</text>
</comment>
<keyword evidence="2" id="KW-0472">Membrane</keyword>
<feature type="transmembrane region" description="Helical" evidence="2">
    <location>
        <begin position="152"/>
        <end position="175"/>
    </location>
</feature>
<organism evidence="3 4">
    <name type="scientific">Streptosporangium jomthongense</name>
    <dbReference type="NCBI Taxonomy" id="1193683"/>
    <lineage>
        <taxon>Bacteria</taxon>
        <taxon>Bacillati</taxon>
        <taxon>Actinomycetota</taxon>
        <taxon>Actinomycetes</taxon>
        <taxon>Streptosporangiales</taxon>
        <taxon>Streptosporangiaceae</taxon>
        <taxon>Streptosporangium</taxon>
    </lineage>
</organism>
<evidence type="ECO:0008006" key="5">
    <source>
        <dbReference type="Google" id="ProtNLM"/>
    </source>
</evidence>
<evidence type="ECO:0000313" key="4">
    <source>
        <dbReference type="Proteomes" id="UP001595698"/>
    </source>
</evidence>
<evidence type="ECO:0000313" key="3">
    <source>
        <dbReference type="EMBL" id="MFC3982478.1"/>
    </source>
</evidence>
<protein>
    <recommendedName>
        <fullName evidence="5">Conjugal transfer protein TraI</fullName>
    </recommendedName>
</protein>
<gene>
    <name evidence="3" type="ORF">ACFOYY_20205</name>
</gene>
<keyword evidence="4" id="KW-1185">Reference proteome</keyword>
<feature type="region of interest" description="Disordered" evidence="1">
    <location>
        <begin position="23"/>
        <end position="51"/>
    </location>
</feature>
<feature type="transmembrane region" description="Helical" evidence="2">
    <location>
        <begin position="187"/>
        <end position="207"/>
    </location>
</feature>
<feature type="transmembrane region" description="Helical" evidence="2">
    <location>
        <begin position="219"/>
        <end position="243"/>
    </location>
</feature>
<feature type="compositionally biased region" description="Gly residues" evidence="1">
    <location>
        <begin position="269"/>
        <end position="281"/>
    </location>
</feature>
<sequence length="340" mass="36707">MTTMPVPDPSPEEVTRGIAALERHLANQAPPEPPSEPVPARPAEPPNGETKRVRQLRQQVAEAHALAVLQDDDAPLTLDTDKVRKRRRAAHEAARLYELAQAPAMQIYQTVRVRRLLVIAAMLALTLALAWSTAGVQKFAADGAAAGSPAWIFAWLVEPFMSMALLVVVGARAYLGTRGTMLDHPTVIRIEWLFLGLTATMNAWPYLPGIAETFSMAALVLHLLGPIVAVAIVTVLPIILAAFAGMNHTPPTAPPSTAPRVADQRWRTPGGGMEDPRGGGAEDPPAETGRGRTADEHRAELRRLIASGQLPAVPSAKTIQTALRCREDLSRTLRDELRNP</sequence>
<evidence type="ECO:0000256" key="2">
    <source>
        <dbReference type="SAM" id="Phobius"/>
    </source>
</evidence>
<keyword evidence="2" id="KW-1133">Transmembrane helix</keyword>
<dbReference type="Proteomes" id="UP001595698">
    <property type="component" value="Unassembled WGS sequence"/>
</dbReference>
<dbReference type="RefSeq" id="WP_386190741.1">
    <property type="nucleotide sequence ID" value="NZ_JBHSBC010000020.1"/>
</dbReference>
<proteinExistence type="predicted"/>
<feature type="transmembrane region" description="Helical" evidence="2">
    <location>
        <begin position="115"/>
        <end position="132"/>
    </location>
</feature>
<reference evidence="4" key="1">
    <citation type="journal article" date="2019" name="Int. J. Syst. Evol. Microbiol.">
        <title>The Global Catalogue of Microorganisms (GCM) 10K type strain sequencing project: providing services to taxonomists for standard genome sequencing and annotation.</title>
        <authorList>
            <consortium name="The Broad Institute Genomics Platform"/>
            <consortium name="The Broad Institute Genome Sequencing Center for Infectious Disease"/>
            <person name="Wu L."/>
            <person name="Ma J."/>
        </authorList>
    </citation>
    <scope>NUCLEOTIDE SEQUENCE [LARGE SCALE GENOMIC DNA]</scope>
    <source>
        <strain evidence="4">TBRC 7912</strain>
    </source>
</reference>
<feature type="region of interest" description="Disordered" evidence="1">
    <location>
        <begin position="250"/>
        <end position="300"/>
    </location>
</feature>